<dbReference type="RefSeq" id="WP_314280386.1">
    <property type="nucleotide sequence ID" value="NZ_JAVVDO010000004.1"/>
</dbReference>
<dbReference type="EMBL" id="JAVVDO010000004">
    <property type="protein sequence ID" value="MDT8330192.1"/>
    <property type="molecule type" value="Genomic_DNA"/>
</dbReference>
<name>A0ABU3MBF7_9PROT</name>
<evidence type="ECO:0000313" key="2">
    <source>
        <dbReference type="EMBL" id="MDT8330192.1"/>
    </source>
</evidence>
<proteinExistence type="predicted"/>
<comment type="caution">
    <text evidence="2">The sequence shown here is derived from an EMBL/GenBank/DDBJ whole genome shotgun (WGS) entry which is preliminary data.</text>
</comment>
<feature type="region of interest" description="Disordered" evidence="1">
    <location>
        <begin position="150"/>
        <end position="173"/>
    </location>
</feature>
<evidence type="ECO:0000256" key="1">
    <source>
        <dbReference type="SAM" id="MobiDB-lite"/>
    </source>
</evidence>
<dbReference type="Proteomes" id="UP001258945">
    <property type="component" value="Unassembled WGS sequence"/>
</dbReference>
<keyword evidence="3" id="KW-1185">Reference proteome</keyword>
<evidence type="ECO:0008006" key="4">
    <source>
        <dbReference type="Google" id="ProtNLM"/>
    </source>
</evidence>
<organism evidence="2 3">
    <name type="scientific">Roseomonas gilardii</name>
    <dbReference type="NCBI Taxonomy" id="257708"/>
    <lineage>
        <taxon>Bacteria</taxon>
        <taxon>Pseudomonadati</taxon>
        <taxon>Pseudomonadota</taxon>
        <taxon>Alphaproteobacteria</taxon>
        <taxon>Acetobacterales</taxon>
        <taxon>Roseomonadaceae</taxon>
        <taxon>Roseomonas</taxon>
    </lineage>
</organism>
<accession>A0ABU3MBF7</accession>
<evidence type="ECO:0000313" key="3">
    <source>
        <dbReference type="Proteomes" id="UP001258945"/>
    </source>
</evidence>
<reference evidence="2 3" key="1">
    <citation type="journal article" date="2019" name="Microb. Pathog.">
        <title>Comparison of VITEK 2, MALDI-TOF MS, 16S rRNA gene sequencing, and whole-genome sequencing for identification of Roseomonas mucosa.</title>
        <authorList>
            <person name="Rudolph W.W."/>
            <person name="Gunzer F."/>
            <person name="Trauth M."/>
            <person name="Bunk B."/>
            <person name="Bigge R."/>
            <person name="Schrottner P."/>
        </authorList>
    </citation>
    <scope>NUCLEOTIDE SEQUENCE [LARGE SCALE GENOMIC DNA]</scope>
    <source>
        <strain evidence="2 3">DSM 103800</strain>
    </source>
</reference>
<sequence>MATDAELAAHLDISDRSVRELRKKGVFPEAPRGGNDLDGCRTAYIRHLRERAAGRQGDADAGDLDLVQERARLAKEQADATAMRNAQARGELVPITAVTVAVVGAIELAKSRLLRVPAIVAKADGKLKVRIQTAVEDALDSLATVRVEDIAAGGTSADEPDGEQDEGDGANAG</sequence>
<gene>
    <name evidence="2" type="ORF">RQ831_03940</name>
</gene>
<feature type="compositionally biased region" description="Acidic residues" evidence="1">
    <location>
        <begin position="158"/>
        <end position="173"/>
    </location>
</feature>
<protein>
    <recommendedName>
        <fullName evidence="4">Terminase small subunit</fullName>
    </recommendedName>
</protein>